<dbReference type="InterPro" id="IPR036890">
    <property type="entry name" value="HATPase_C_sf"/>
</dbReference>
<protein>
    <recommendedName>
        <fullName evidence="4">ATPase</fullName>
    </recommendedName>
</protein>
<dbReference type="EMBL" id="NCXO01000032">
    <property type="protein sequence ID" value="OSC32840.1"/>
    <property type="molecule type" value="Genomic_DNA"/>
</dbReference>
<dbReference type="Gene3D" id="3.30.565.10">
    <property type="entry name" value="Histidine kinase-like ATPase, C-terminal domain"/>
    <property type="match status" value="1"/>
</dbReference>
<dbReference type="AlphaFoldDB" id="A0AA91PD38"/>
<evidence type="ECO:0008006" key="4">
    <source>
        <dbReference type="Google" id="ProtNLM"/>
    </source>
</evidence>
<accession>A0AA91PD38</accession>
<evidence type="ECO:0000313" key="3">
    <source>
        <dbReference type="Proteomes" id="UP000193577"/>
    </source>
</evidence>
<sequence length="680" mass="73514">MKLADPTSTLVNSTEAPALPTMTSRIDPDSAARIMDMLINAYSDQRLAVVRENVSNAVDATRRAGSTEPVQITSPTLIEPNFVVTDRGTGMSAAEVEAAFLTFGGSTKRHTDDEIGGYGVGAKSPWSLTESFLIDTAKDGKRTLVRASRDLNHQVLMLDEPTSLPNGTTISIPVDVEGHASDWARVIREVSIAHDSGMIEVDGSPAASIADSPTWIGPVSCARIPGREHDQVIIRSGGTLFAATRDVARRVLDATGLMHCIIELPIGSFDHSLTRETATTTDRTLAAVDAALASYATAYAALEARVNELASRDVYAAVTLRNETLGEAGRPNHLRIEYRMGVPEGIGAWNCRRSSGYSSRQRWMSADTHHIEDRFAATSVAGEMRRTLVVTDVPKGRKLRGFATWIRDNHPSITRVVPVPEGQTHILADVVNVDGDPTGQTWKLGADTDGVTHYSFAEWAAELRANRKPSSRATGYLCQVIAIDGETAQDAELTGQEIVDLGLPVCYVTATRPSYPNVTGPAVVVVYLGRRKVEPLLKAVPTAVTQSRWNQMRFEKAIAGMTHLQMLAAASDHGYGFRARGRYIRLADAVLAACPDHPLQETLQTLVAVHDADKQVTAAQREAFGSAQYSDRAQELTAELNGLQEKLTAAYPLLANMPYNGGDDVLPAAVDYMVHTPPRS</sequence>
<name>A0AA91PD38_9MYCO</name>
<feature type="region of interest" description="Disordered" evidence="1">
    <location>
        <begin position="1"/>
        <end position="25"/>
    </location>
</feature>
<dbReference type="RefSeq" id="WP_085304571.1">
    <property type="nucleotide sequence ID" value="NZ_AP022594.1"/>
</dbReference>
<dbReference type="SUPFAM" id="SSF55874">
    <property type="entry name" value="ATPase domain of HSP90 chaperone/DNA topoisomerase II/histidine kinase"/>
    <property type="match status" value="1"/>
</dbReference>
<dbReference type="Proteomes" id="UP000193577">
    <property type="component" value="Unassembled WGS sequence"/>
</dbReference>
<reference evidence="2 3" key="1">
    <citation type="submission" date="2017-04" db="EMBL/GenBank/DDBJ databases">
        <title>The new phylogeny of genus Mycobacterium.</title>
        <authorList>
            <person name="Tortoli E."/>
            <person name="Trovato A."/>
            <person name="Cirillo D.M."/>
        </authorList>
    </citation>
    <scope>NUCLEOTIDE SEQUENCE [LARGE SCALE GENOMIC DNA]</scope>
    <source>
        <strain evidence="2 3">KCTC 19819</strain>
    </source>
</reference>
<dbReference type="Pfam" id="PF13589">
    <property type="entry name" value="HATPase_c_3"/>
    <property type="match status" value="1"/>
</dbReference>
<feature type="compositionally biased region" description="Polar residues" evidence="1">
    <location>
        <begin position="1"/>
        <end position="15"/>
    </location>
</feature>
<comment type="caution">
    <text evidence="2">The sequence shown here is derived from an EMBL/GenBank/DDBJ whole genome shotgun (WGS) entry which is preliminary data.</text>
</comment>
<evidence type="ECO:0000313" key="2">
    <source>
        <dbReference type="EMBL" id="OSC32840.1"/>
    </source>
</evidence>
<evidence type="ECO:0000256" key="1">
    <source>
        <dbReference type="SAM" id="MobiDB-lite"/>
    </source>
</evidence>
<keyword evidence="3" id="KW-1185">Reference proteome</keyword>
<proteinExistence type="predicted"/>
<organism evidence="2 3">
    <name type="scientific">Mycolicibacillus koreensis</name>
    <dbReference type="NCBI Taxonomy" id="1069220"/>
    <lineage>
        <taxon>Bacteria</taxon>
        <taxon>Bacillati</taxon>
        <taxon>Actinomycetota</taxon>
        <taxon>Actinomycetes</taxon>
        <taxon>Mycobacteriales</taxon>
        <taxon>Mycobacteriaceae</taxon>
        <taxon>Mycolicibacillus</taxon>
    </lineage>
</organism>
<gene>
    <name evidence="2" type="ORF">B8W67_14070</name>
</gene>